<comment type="caution">
    <text evidence="1">The sequence shown here is derived from an EMBL/GenBank/DDBJ whole genome shotgun (WGS) entry which is preliminary data.</text>
</comment>
<evidence type="ECO:0000313" key="1">
    <source>
        <dbReference type="EMBL" id="KAA6398894.1"/>
    </source>
</evidence>
<sequence length="69" mass="7975">MNQLNLEPSDPGPFVTIYAPRFTPRTYAESVLEQLEAGEEIGKFLQSEHQPILQDIEQRQLMRQKRGTC</sequence>
<gene>
    <name evidence="1" type="ORF">EZS28_005574</name>
</gene>
<reference evidence="1 2" key="1">
    <citation type="submission" date="2019-03" db="EMBL/GenBank/DDBJ databases">
        <title>Single cell metagenomics reveals metabolic interactions within the superorganism composed of flagellate Streblomastix strix and complex community of Bacteroidetes bacteria on its surface.</title>
        <authorList>
            <person name="Treitli S.C."/>
            <person name="Kolisko M."/>
            <person name="Husnik F."/>
            <person name="Keeling P."/>
            <person name="Hampl V."/>
        </authorList>
    </citation>
    <scope>NUCLEOTIDE SEQUENCE [LARGE SCALE GENOMIC DNA]</scope>
    <source>
        <strain evidence="1">ST1C</strain>
    </source>
</reference>
<proteinExistence type="predicted"/>
<evidence type="ECO:0000313" key="2">
    <source>
        <dbReference type="Proteomes" id="UP000324800"/>
    </source>
</evidence>
<protein>
    <submittedName>
        <fullName evidence="1">Uncharacterized protein</fullName>
    </submittedName>
</protein>
<dbReference type="Proteomes" id="UP000324800">
    <property type="component" value="Unassembled WGS sequence"/>
</dbReference>
<dbReference type="AlphaFoldDB" id="A0A5J4WV24"/>
<dbReference type="EMBL" id="SNRW01000858">
    <property type="protein sequence ID" value="KAA6398894.1"/>
    <property type="molecule type" value="Genomic_DNA"/>
</dbReference>
<accession>A0A5J4WV24</accession>
<name>A0A5J4WV24_9EUKA</name>
<organism evidence="1 2">
    <name type="scientific">Streblomastix strix</name>
    <dbReference type="NCBI Taxonomy" id="222440"/>
    <lineage>
        <taxon>Eukaryota</taxon>
        <taxon>Metamonada</taxon>
        <taxon>Preaxostyla</taxon>
        <taxon>Oxymonadida</taxon>
        <taxon>Streblomastigidae</taxon>
        <taxon>Streblomastix</taxon>
    </lineage>
</organism>